<protein>
    <recommendedName>
        <fullName evidence="5">Nineteen complex-related protein 2-domain-containing protein</fullName>
    </recommendedName>
</protein>
<keyword evidence="1" id="KW-0175">Coiled coil</keyword>
<accession>A0A5N6KKP1</accession>
<dbReference type="EMBL" id="VIGI01000001">
    <property type="protein sequence ID" value="KAB8304161.1"/>
    <property type="molecule type" value="Genomic_DNA"/>
</dbReference>
<feature type="region of interest" description="Disordered" evidence="2">
    <location>
        <begin position="377"/>
        <end position="408"/>
    </location>
</feature>
<feature type="compositionally biased region" description="Basic and acidic residues" evidence="2">
    <location>
        <begin position="377"/>
        <end position="391"/>
    </location>
</feature>
<evidence type="ECO:0008006" key="5">
    <source>
        <dbReference type="Google" id="ProtNLM"/>
    </source>
</evidence>
<proteinExistence type="predicted"/>
<evidence type="ECO:0000313" key="4">
    <source>
        <dbReference type="Proteomes" id="UP000326757"/>
    </source>
</evidence>
<feature type="compositionally biased region" description="Basic and acidic residues" evidence="2">
    <location>
        <begin position="214"/>
        <end position="228"/>
    </location>
</feature>
<comment type="caution">
    <text evidence="3">The sequence shown here is derived from an EMBL/GenBank/DDBJ whole genome shotgun (WGS) entry which is preliminary data.</text>
</comment>
<dbReference type="GO" id="GO:0071008">
    <property type="term" value="C:U2-type post-mRNA release spliceosomal complex"/>
    <property type="evidence" value="ECO:0007669"/>
    <property type="project" value="InterPro"/>
</dbReference>
<feature type="compositionally biased region" description="Basic residues" evidence="2">
    <location>
        <begin position="1"/>
        <end position="13"/>
    </location>
</feature>
<feature type="region of interest" description="Disordered" evidence="2">
    <location>
        <begin position="212"/>
        <end position="295"/>
    </location>
</feature>
<feature type="region of interest" description="Disordered" evidence="2">
    <location>
        <begin position="1"/>
        <end position="87"/>
    </location>
</feature>
<dbReference type="Pfam" id="PF15458">
    <property type="entry name" value="NTR2"/>
    <property type="match status" value="1"/>
</dbReference>
<sequence>MSAVRKPLKKSNLRRSIAFEDLMQDGDDTPKNDTPSDDSSANKPPMVKTASFKKKKRPASSRLSFGVGDIISGSDAEELEEESFTPVKKPLSRKVIEGNVKKTSARLPLPMRARDEDEDGDSGMGRPTYSKDYLKELKSSQATAMNELAEVEVGGGEEPFLDAKWRAEKDFISLNDDEPDGGRHTSLLPRLKKAESRLVREDEEIMEGFEEFVDDGRISLGKKQEREDRRRRKKEMADLIQQAEGSSDEESDDSEAERRAAYEAAQTRAGMDGLHKHDDAAASREENQVPPRITPIPVLSECLERLQQTLSTMELELSKRKRKLEDAQNEKSDILKREQEVQVLLTQAGQRYSELKADAHVKGVEVGDVKGLVDRSDEMARERVGGGDRGLESFGNTPVGRGEVVDGS</sequence>
<keyword evidence="4" id="KW-1185">Reference proteome</keyword>
<evidence type="ECO:0000313" key="3">
    <source>
        <dbReference type="EMBL" id="KAB8304161.1"/>
    </source>
</evidence>
<dbReference type="OrthoDB" id="429427at2759"/>
<organism evidence="3 4">
    <name type="scientific">Monilinia laxa</name>
    <name type="common">Brown rot fungus</name>
    <name type="synonym">Sclerotinia laxa</name>
    <dbReference type="NCBI Taxonomy" id="61186"/>
    <lineage>
        <taxon>Eukaryota</taxon>
        <taxon>Fungi</taxon>
        <taxon>Dikarya</taxon>
        <taxon>Ascomycota</taxon>
        <taxon>Pezizomycotina</taxon>
        <taxon>Leotiomycetes</taxon>
        <taxon>Helotiales</taxon>
        <taxon>Sclerotiniaceae</taxon>
        <taxon>Monilinia</taxon>
    </lineage>
</organism>
<feature type="compositionally biased region" description="Acidic residues" evidence="2">
    <location>
        <begin position="246"/>
        <end position="255"/>
    </location>
</feature>
<evidence type="ECO:0000256" key="2">
    <source>
        <dbReference type="SAM" id="MobiDB-lite"/>
    </source>
</evidence>
<reference evidence="3 4" key="1">
    <citation type="submission" date="2019-06" db="EMBL/GenBank/DDBJ databases">
        <title>Genome Sequence of the Brown Rot Fungal Pathogen Monilinia laxa.</title>
        <authorList>
            <person name="De Miccolis Angelini R.M."/>
            <person name="Landi L."/>
            <person name="Abate D."/>
            <person name="Pollastro S."/>
            <person name="Romanazzi G."/>
            <person name="Faretra F."/>
        </authorList>
    </citation>
    <scope>NUCLEOTIDE SEQUENCE [LARGE SCALE GENOMIC DNA]</scope>
    <source>
        <strain evidence="3 4">Mlax316</strain>
    </source>
</reference>
<feature type="region of interest" description="Disordered" evidence="2">
    <location>
        <begin position="102"/>
        <end position="129"/>
    </location>
</feature>
<dbReference type="GO" id="GO:0000390">
    <property type="term" value="P:spliceosomal complex disassembly"/>
    <property type="evidence" value="ECO:0007669"/>
    <property type="project" value="InterPro"/>
</dbReference>
<dbReference type="AlphaFoldDB" id="A0A5N6KKP1"/>
<dbReference type="InterPro" id="IPR028211">
    <property type="entry name" value="Ntr2"/>
</dbReference>
<feature type="compositionally biased region" description="Basic and acidic residues" evidence="2">
    <location>
        <begin position="273"/>
        <end position="287"/>
    </location>
</feature>
<dbReference type="Proteomes" id="UP000326757">
    <property type="component" value="Unassembled WGS sequence"/>
</dbReference>
<name>A0A5N6KKP1_MONLA</name>
<feature type="coiled-coil region" evidence="1">
    <location>
        <begin position="303"/>
        <end position="337"/>
    </location>
</feature>
<gene>
    <name evidence="3" type="ORF">EYC80_003580</name>
</gene>
<evidence type="ECO:0000256" key="1">
    <source>
        <dbReference type="SAM" id="Coils"/>
    </source>
</evidence>